<dbReference type="RefSeq" id="WP_181382924.1">
    <property type="nucleotide sequence ID" value="NZ_CP146991.1"/>
</dbReference>
<dbReference type="InterPro" id="IPR012334">
    <property type="entry name" value="Pectin_lyas_fold"/>
</dbReference>
<dbReference type="EMBL" id="FCOW01000006">
    <property type="protein sequence ID" value="CVK18939.1"/>
    <property type="molecule type" value="Genomic_DNA"/>
</dbReference>
<dbReference type="PANTHER" id="PTHR12338:SF8">
    <property type="entry name" value="HEME_HEMOPEXIN-BINDING PROTEIN"/>
    <property type="match status" value="1"/>
</dbReference>
<comment type="caution">
    <text evidence="6">The sequence shown here is derived from an EMBL/GenBank/DDBJ whole genome shotgun (WGS) entry which is preliminary data.</text>
</comment>
<feature type="region of interest" description="Disordered" evidence="4">
    <location>
        <begin position="2884"/>
        <end position="2919"/>
    </location>
</feature>
<feature type="domain" description="Filamentous haemagglutinin FhaB/tRNA nuclease CdiA-like TPS" evidence="5">
    <location>
        <begin position="49"/>
        <end position="159"/>
    </location>
</feature>
<keyword evidence="2" id="KW-0964">Secreted</keyword>
<organism evidence="6 7">
    <name type="scientific">Sporomusa sphaeroides DSM 2875</name>
    <dbReference type="NCBI Taxonomy" id="1337886"/>
    <lineage>
        <taxon>Bacteria</taxon>
        <taxon>Bacillati</taxon>
        <taxon>Bacillota</taxon>
        <taxon>Negativicutes</taxon>
        <taxon>Selenomonadales</taxon>
        <taxon>Sporomusaceae</taxon>
        <taxon>Sporomusa</taxon>
    </lineage>
</organism>
<evidence type="ECO:0000256" key="2">
    <source>
        <dbReference type="ARBA" id="ARBA00022525"/>
    </source>
</evidence>
<dbReference type="InterPro" id="IPR008638">
    <property type="entry name" value="FhaB/CdiA-like_TPS"/>
</dbReference>
<reference evidence="6 7" key="1">
    <citation type="submission" date="2016-01" db="EMBL/GenBank/DDBJ databases">
        <authorList>
            <person name="Brown R."/>
        </authorList>
    </citation>
    <scope>NUCLEOTIDE SEQUENCE [LARGE SCALE GENOMIC DNA]</scope>
    <source>
        <strain evidence="6">Sporomusa sphaeroides DSM 2875</strain>
    </source>
</reference>
<dbReference type="InterPro" id="IPR041286">
    <property type="entry name" value="MBG_2"/>
</dbReference>
<evidence type="ECO:0000256" key="3">
    <source>
        <dbReference type="ARBA" id="ARBA00022729"/>
    </source>
</evidence>
<sequence>MRISRKQRRARLRRMQAQNSLKNILKKCTQLAAAAVFLWNGLAPMPVRAMPADGQVTAGSAIINQAGSVMTIQQQTALAAINWQSFGIAPHEAVRFFQPGANSIALNRVIGNNPSAIFGKLSANGKVFLVNQNGVYFAPGAQVNVGGLVATTLSITDADFMAGRYAFANQGSSGSVINQGQIVAENQGLVALLAPEVKNEGIIVAKKGSVILGAGNQATLDFNGDGKVQLALGEGALKAVADNKGLIEADGGLVLMTAKAGQDLTSAVVNQNGIIRARSLDGAAGSVTLHAVDGTVHNSGIIDASAVTGKGGNIDIFGKDITLAEGTQLDVTGSTGGGYIRVGGDWQGTGDAPHARTVTVHNGAAIAADAIDNGKGGTVAVWSDGTTRFNGAVSARGGANGGDGGKVETSGHVLAVGNTASVNASASNGQGGEWLLDPINVIISDSGSGLSGPAVSAAAVSGALNTGTGVTITTTTTGGETEDGNITVSSNIIKTVGGDATLTLKAHNNITVDAGITSSSGKLNLDLHADFDNTAGGAIKLNSGKQIMTNGGTVLLHGGTGITGYAKNTTNNAIPGVDIQGSITTGGGSITLYGLTNSNTTDAVGVSLTGELNSGGGAISIYGKKDNVASGGVGVKLSGTIDAGAGLLTVSGENTQTNGNGTAIALQSGAAIVAANATLIGNAMTFDSAARVTGSAGGTLTLQTKDASRNIFVGTSGSSGLDLTGNLFSGNASSVFKSYDKTVIGHNSGTGTITVNNATFGNDVTLQATGTNGKINIAGVLNAGTNTVTLKTGADSGGTGVITAGELNLLGNNAVFSLSGANAVGILAGTVKSVAFTNAGSFIVGEAGGANGLSIAGDSTLKSTAGGVTISKNITSRSGTNTLTVDAANTGSGNIAVDSGATIGAAAGKLNVTFNAGKDIVLDNGIVDSKGGKVALTAQTGKLELANTTAKVMAGAGDIHFRSNTWGAMNGAVSGIGKLIIDTSTANGTIGVGTGTGDLQITQASFNRFTPGFSEIIIGRTDGSGTVNVGQLAVQDKLTVQAGGATGRITFATGADLRTNNKELKLDAGTIDFTNTAIVEAGSGDLILSADAITNWTNAKFDAVTGGQLFIAPKTLGRGLQIGGTADAGKLSVDNDGMTKIAAGQFTNVTIGHENGTGAVSVDSFTVPATNLTVRSPGGVATINNGATITGTTGKTLTFKVKSLTQDDLSALSVDNLLLDGNGSGAFNLSSATNAIGTVAAKVGSLKLYNGTDLSIGTVGGVDGITATGKVELATDRMTVNKNVRTGGEFHLYSLTPTKTIQVGGVDNNSDLYLQSDYFNPGGVLGGDYSKIILGRLTEKLDTVDHSSNINIHNTTFSSNLDIRTTANANLSGTVKIGSASPYKDLSITADQATLPNGSNIYVRNLHLDLKSGLGGLAGKVNGTGDLTIKVPDTKDIYISDTYDTAGGGYKITYTAINNVLTGFREFAVTGKQDVYFDEGSINKSVKVASGAGSYGVTVQGNVGISGDGTEVDISGGNFTMNSGKSLTVSGSGAIVNITAGNTVTLNDSASIAINGSNANVTVSGNELALGANAKIDLGSDVESKFTLAANKLTETSDSIANITGKGTLNLGPRDAAVTLDVNNNGSGTGLVITQAQLNGGLFGNEFKDLTLGNASGTGLVTIDGVSVDNSVTVQNGATGEIKIGSGGLNVNGSNKVTLKANKINNSSGTGVIDAGSGTINLYTNDLSSLTGSKTVKGSGTLGIATYNGGKVISLGNVQHGTGSLWLTNNLLTNTFDTTFDHYRIGNTNQGSIYVNNFDLGSFRQNTTLIAQNIIFEGNANLDGKTLALNASNSASQTDGIITAGSLALQGGTYNLTASANKIGTLAANAQQVKVRAESLTIGEIATPANGTVSGITASGSGDAVVLETTEAAGLTVNKDIKATHATNGNITLTADKMTLGGGIVQGKGTLNVQQYNSAATLGIGTGAGTLQLGAGLFNDQIFKDGFEHVYLGREDGTGAVEIGGSLTFVDPTTIRSPGTGGSITVKENASITAGNNNLEFRTVTLTTETNSTIDTGSGTLTLTVDNLELAGNDNQAQAPISGTGDLILQTLTKERDLYLGETKEGDGLFLKSGYFDGTTAKRVFRDRGDGKIIIGRPDGTGTLYQIGTTGFTDTVIIRQASETTSTGKVNVRGKINTNDNDFTVESKWVDIDAKINAGTGDVSLTADKLTIAKGSKIKSSGDLTIKTYSEETNINLGSGGGTADLNLDSGWFDGKDRVFEDGFKNINIGRDDGTGTITVNDNFKVTDNLTIKNGSGTVTVTTGKNLDLSGNNLTVTTKEGAITVPGTVTNVETLTATSTTNTISFSSKGNTIDKLGNITAGKGIDIKDSGGLTISGTVDGNTTGASGQNITVWTKDGNLVLGENGKVVSYGDTPVYLTAEGGHFTNNNTRTNSKDMIDPGSSRWVISTEDSLGDNYGKLTGDFRRYGTDYDQVTTLPGTYVGNGTTHKYQPVAKIYGEKMYGSGNAEFFNGGQFKVEIAGWVDRKALDDAFLGDWNTDQKESTKYNWGSGVGSGTKPGVNYRDGVKGTAYGTGNGDAALQVVYNGLNPLNYKVETEFYVMPKEVTVTAKDYSKIYDGQHYTGSNGFTGGNGWDYSGFISGENVSNVGLSGTVKFGGGSADNAKNAGEYIIGIDEANSNLAANNYSFKYVDGILEITKKEVTVKAGDQTKVYDGKTYSGGAGDMSYDGFVAGEDKGVIKKGSVWDTGGANKAVGNYTLNIDGDFEADNYTFTYENGMLTITPKEVTVTANDHKKTYDGSAYVSGTHEARYSGFVAGEGDASGAASGIITSGSVKYGGTADGAINVGDYIIDIDGDFKADNYTFKYVDGTLTITRAGLSPEEIAQREAQTTTQPKPGNPSGITPGLPGSGTPFPALPEWPDMTPPVNTGSIPGLPSGVTGDVTIQTGGSSSNHIFATENGGFALRLDRPAGEERDIAGERRTSGAVPVLYANSGEQKLDGIYTINYNPDKLSILPSAQSVTIPRLDEVAPDVNKGFSMVYKTEATGSFEVAFGNGIVTVHPLDQQALTTINGDNREPGKAVLATGILTAVEDLGVMPDQIRAIYIFMEINSQNK</sequence>
<dbReference type="InterPro" id="IPR006626">
    <property type="entry name" value="PbH1"/>
</dbReference>
<evidence type="ECO:0000259" key="5">
    <source>
        <dbReference type="SMART" id="SM00912"/>
    </source>
</evidence>
<dbReference type="PANTHER" id="PTHR12338">
    <property type="entry name" value="AUTOTRANSPORTER"/>
    <property type="match status" value="1"/>
</dbReference>
<gene>
    <name evidence="6" type="primary">hxuA_1</name>
    <name evidence="6" type="ORF">SSPH_01583</name>
</gene>
<dbReference type="NCBIfam" id="TIGR01901">
    <property type="entry name" value="adhes_NPXG"/>
    <property type="match status" value="1"/>
</dbReference>
<evidence type="ECO:0000256" key="4">
    <source>
        <dbReference type="SAM" id="MobiDB-lite"/>
    </source>
</evidence>
<dbReference type="InterPro" id="IPR050909">
    <property type="entry name" value="Bact_Autotransporter_VF"/>
</dbReference>
<comment type="subcellular location">
    <subcellularLocation>
        <location evidence="1">Secreted</location>
    </subcellularLocation>
</comment>
<dbReference type="SUPFAM" id="SSF51126">
    <property type="entry name" value="Pectin lyase-like"/>
    <property type="match status" value="1"/>
</dbReference>
<keyword evidence="3" id="KW-0732">Signal</keyword>
<protein>
    <submittedName>
        <fullName evidence="6">Heme/hemopexin-binding protein</fullName>
    </submittedName>
</protein>
<dbReference type="SMART" id="SM00710">
    <property type="entry name" value="PbH1"/>
    <property type="match status" value="11"/>
</dbReference>
<dbReference type="InterPro" id="IPR011050">
    <property type="entry name" value="Pectin_lyase_fold/virulence"/>
</dbReference>
<proteinExistence type="predicted"/>
<keyword evidence="7" id="KW-1185">Reference proteome</keyword>
<dbReference type="Pfam" id="PF05860">
    <property type="entry name" value="TPS"/>
    <property type="match status" value="1"/>
</dbReference>
<accession>A0ABP2C6F6</accession>
<evidence type="ECO:0000313" key="6">
    <source>
        <dbReference type="EMBL" id="CVK18939.1"/>
    </source>
</evidence>
<evidence type="ECO:0000256" key="1">
    <source>
        <dbReference type="ARBA" id="ARBA00004613"/>
    </source>
</evidence>
<dbReference type="Pfam" id="PF18676">
    <property type="entry name" value="MBG_2"/>
    <property type="match status" value="3"/>
</dbReference>
<dbReference type="Proteomes" id="UP000245702">
    <property type="component" value="Unassembled WGS sequence"/>
</dbReference>
<dbReference type="SMART" id="SM00912">
    <property type="entry name" value="Haemagg_act"/>
    <property type="match status" value="1"/>
</dbReference>
<name>A0ABP2C6F6_9FIRM</name>
<dbReference type="Gene3D" id="2.160.20.10">
    <property type="entry name" value="Single-stranded right-handed beta-helix, Pectin lyase-like"/>
    <property type="match status" value="1"/>
</dbReference>
<evidence type="ECO:0000313" key="7">
    <source>
        <dbReference type="Proteomes" id="UP000245702"/>
    </source>
</evidence>